<dbReference type="EMBL" id="JAUSVS010000006">
    <property type="protein sequence ID" value="MDQ0465246.1"/>
    <property type="molecule type" value="Genomic_DNA"/>
</dbReference>
<evidence type="ECO:0000313" key="1">
    <source>
        <dbReference type="EMBL" id="MDQ0465246.1"/>
    </source>
</evidence>
<accession>A0ABU0ITB8</accession>
<protein>
    <submittedName>
        <fullName evidence="1">Uncharacterized protein</fullName>
    </submittedName>
</protein>
<evidence type="ECO:0000313" key="2">
    <source>
        <dbReference type="Proteomes" id="UP001228905"/>
    </source>
</evidence>
<proteinExistence type="predicted"/>
<gene>
    <name evidence="1" type="ORF">QO010_003033</name>
</gene>
<name>A0ABU0ITB8_9CAUL</name>
<dbReference type="Proteomes" id="UP001228905">
    <property type="component" value="Unassembled WGS sequence"/>
</dbReference>
<keyword evidence="2" id="KW-1185">Reference proteome</keyword>
<sequence>MDRNSPKPFAEAARGAFPFAGRALAEQAIGCLSRFVDDSYRMRSAEFDVLGETVRLPNRLYFPGLSATDPMMAGLPPAALCLVSRATDGYLRQRAVVSLLGVGDAWAAPFVASLLADYVREIVEPIHDGLPALNRSIYANLVRENRGAFRVLRARATSYWAAYYRHLYPEKRDYPGLKALHEMEAWAA</sequence>
<dbReference type="RefSeq" id="WP_307350470.1">
    <property type="nucleotide sequence ID" value="NZ_JAUSVS010000006.1"/>
</dbReference>
<organism evidence="1 2">
    <name type="scientific">Caulobacter ginsengisoli</name>
    <dbReference type="NCBI Taxonomy" id="400775"/>
    <lineage>
        <taxon>Bacteria</taxon>
        <taxon>Pseudomonadati</taxon>
        <taxon>Pseudomonadota</taxon>
        <taxon>Alphaproteobacteria</taxon>
        <taxon>Caulobacterales</taxon>
        <taxon>Caulobacteraceae</taxon>
        <taxon>Caulobacter</taxon>
    </lineage>
</organism>
<reference evidence="1 2" key="1">
    <citation type="submission" date="2023-07" db="EMBL/GenBank/DDBJ databases">
        <title>Genomic Encyclopedia of Type Strains, Phase IV (KMG-IV): sequencing the most valuable type-strain genomes for metagenomic binning, comparative biology and taxonomic classification.</title>
        <authorList>
            <person name="Goeker M."/>
        </authorList>
    </citation>
    <scope>NUCLEOTIDE SEQUENCE [LARGE SCALE GENOMIC DNA]</scope>
    <source>
        <strain evidence="1 2">DSM 18695</strain>
    </source>
</reference>
<comment type="caution">
    <text evidence="1">The sequence shown here is derived from an EMBL/GenBank/DDBJ whole genome shotgun (WGS) entry which is preliminary data.</text>
</comment>